<dbReference type="Gene3D" id="3.30.420.10">
    <property type="entry name" value="Ribonuclease H-like superfamily/Ribonuclease H"/>
    <property type="match status" value="2"/>
</dbReference>
<evidence type="ECO:0000256" key="1">
    <source>
        <dbReference type="SAM" id="Coils"/>
    </source>
</evidence>
<dbReference type="Pfam" id="PF25597">
    <property type="entry name" value="SH3_retrovirus"/>
    <property type="match status" value="1"/>
</dbReference>
<dbReference type="EMBL" id="BQNB010009769">
    <property type="protein sequence ID" value="GJS68150.1"/>
    <property type="molecule type" value="Genomic_DNA"/>
</dbReference>
<dbReference type="SUPFAM" id="SSF53098">
    <property type="entry name" value="Ribonuclease H-like"/>
    <property type="match status" value="1"/>
</dbReference>
<organism evidence="3 4">
    <name type="scientific">Tanacetum coccineum</name>
    <dbReference type="NCBI Taxonomy" id="301880"/>
    <lineage>
        <taxon>Eukaryota</taxon>
        <taxon>Viridiplantae</taxon>
        <taxon>Streptophyta</taxon>
        <taxon>Embryophyta</taxon>
        <taxon>Tracheophyta</taxon>
        <taxon>Spermatophyta</taxon>
        <taxon>Magnoliopsida</taxon>
        <taxon>eudicotyledons</taxon>
        <taxon>Gunneridae</taxon>
        <taxon>Pentapetalae</taxon>
        <taxon>asterids</taxon>
        <taxon>campanulids</taxon>
        <taxon>Asterales</taxon>
        <taxon>Asteraceae</taxon>
        <taxon>Asteroideae</taxon>
        <taxon>Anthemideae</taxon>
        <taxon>Anthemidinae</taxon>
        <taxon>Tanacetum</taxon>
    </lineage>
</organism>
<evidence type="ECO:0000259" key="2">
    <source>
        <dbReference type="Pfam" id="PF25597"/>
    </source>
</evidence>
<dbReference type="PANTHER" id="PTHR42648">
    <property type="entry name" value="TRANSPOSASE, PUTATIVE-RELATED"/>
    <property type="match status" value="1"/>
</dbReference>
<sequence>MSTTDKESIVAGTDNRPLMWKNVDLILEIPYLANGNESIHDYFVRFHKLINDMKITKIQILAHQRNTKFLNNLPSYWSKYVTIVKNSQDISNVSYVNLYTHLKSYEQHAMKTLSKMNQSSGNNEAPHAVAAFMANQLGISTREGTSNDTNFHSKELTREQAYWLPATKVGSNQSKPAQQFVLTRPAKSQVNSHLKTLKSCFPEFDELKEQLQGKDNIIGMLKAHINNMKDVSTGPSLSTLEIENTKLKEELTAVRIKNDSLRDEMIMCHINERYSRMYVPSQKRINMETNSSLPRKEIVTVVDLSNVPVNLPIGIKSVPDVSKSMSKSDKKIHKNLPAEVIQSPLVFGFQACSRQMITVSFKALKLLEKFIVGQFCNGDPRVAFRKTLVSIHNMKRPMRVESINGKKYILVIVNDYTRFGWVRFLRTKDETPEVIKKFIILMQRALNATVRYLRIDNGMEFNGVVKRWNRTLMEAALTILIFEKAPMFLWAEAVPTTCYILNRSLIHTLHGKTYYELLKGKKPKVKYFWVFGSLCYPTNAYGDLGKMKAKVDIGIFVGYAPTKKAYQIYNKRTRKIQVTVHVMFDELTEGLTYVQSSTGLRLNSMALEHINAGSDLSELFQPLYDEDEEFPPKVQPHLVNVAPPRAHEIAPDSPSTTTITEDAPAATTITLPSQTSPPDSSVDENLRITLLHLSSDLHLEFCMMNLIQMHHFWHYQFLENVKPKNFKEAVQYPSWIVPCKRNSLSSNICCMGTCTDSLHSSQLDSNGV</sequence>
<dbReference type="Proteomes" id="UP001151760">
    <property type="component" value="Unassembled WGS sequence"/>
</dbReference>
<reference evidence="3" key="2">
    <citation type="submission" date="2022-01" db="EMBL/GenBank/DDBJ databases">
        <authorList>
            <person name="Yamashiro T."/>
            <person name="Shiraishi A."/>
            <person name="Satake H."/>
            <person name="Nakayama K."/>
        </authorList>
    </citation>
    <scope>NUCLEOTIDE SEQUENCE</scope>
</reference>
<dbReference type="InterPro" id="IPR057670">
    <property type="entry name" value="SH3_retrovirus"/>
</dbReference>
<dbReference type="InterPro" id="IPR012337">
    <property type="entry name" value="RNaseH-like_sf"/>
</dbReference>
<name>A0ABQ4XT05_9ASTR</name>
<protein>
    <submittedName>
        <fullName evidence="3">Retrovirus-related pol polyprotein from transposon TNT 1-94</fullName>
    </submittedName>
</protein>
<dbReference type="InterPro" id="IPR036397">
    <property type="entry name" value="RNaseH_sf"/>
</dbReference>
<accession>A0ABQ4XT05</accession>
<feature type="domain" description="Retroviral polymerase SH3-like" evidence="2">
    <location>
        <begin position="533"/>
        <end position="588"/>
    </location>
</feature>
<evidence type="ECO:0000313" key="3">
    <source>
        <dbReference type="EMBL" id="GJS68150.1"/>
    </source>
</evidence>
<keyword evidence="1" id="KW-0175">Coiled coil</keyword>
<evidence type="ECO:0000313" key="4">
    <source>
        <dbReference type="Proteomes" id="UP001151760"/>
    </source>
</evidence>
<feature type="coiled-coil region" evidence="1">
    <location>
        <begin position="237"/>
        <end position="264"/>
    </location>
</feature>
<dbReference type="InterPro" id="IPR039537">
    <property type="entry name" value="Retrotran_Ty1/copia-like"/>
</dbReference>
<proteinExistence type="predicted"/>
<dbReference type="PANTHER" id="PTHR42648:SF21">
    <property type="entry name" value="CYSTEINE-RICH RLK (RECEPTOR-LIKE PROTEIN KINASE) 8"/>
    <property type="match status" value="1"/>
</dbReference>
<comment type="caution">
    <text evidence="3">The sequence shown here is derived from an EMBL/GenBank/DDBJ whole genome shotgun (WGS) entry which is preliminary data.</text>
</comment>
<keyword evidence="4" id="KW-1185">Reference proteome</keyword>
<gene>
    <name evidence="3" type="ORF">Tco_0682715</name>
</gene>
<reference evidence="3" key="1">
    <citation type="journal article" date="2022" name="Int. J. Mol. Sci.">
        <title>Draft Genome of Tanacetum Coccineum: Genomic Comparison of Closely Related Tanacetum-Family Plants.</title>
        <authorList>
            <person name="Yamashiro T."/>
            <person name="Shiraishi A."/>
            <person name="Nakayama K."/>
            <person name="Satake H."/>
        </authorList>
    </citation>
    <scope>NUCLEOTIDE SEQUENCE</scope>
</reference>